<sequence>MIDATAFEIDQFKTDNAGNLDAAFEREFGKQCSPPLWGHTTDSFLEELKRLLSE</sequence>
<dbReference type="Proteomes" id="UP000199120">
    <property type="component" value="Unassembled WGS sequence"/>
</dbReference>
<name>A0A1H7V2T8_9BURK</name>
<dbReference type="STRING" id="416943.SAMN05445871_2599"/>
<keyword evidence="3" id="KW-1185">Reference proteome</keyword>
<dbReference type="InterPro" id="IPR041129">
    <property type="entry name" value="CdiI_2"/>
</dbReference>
<protein>
    <recommendedName>
        <fullName evidence="1">CdiI immunity protein domain-containing protein</fullName>
    </recommendedName>
</protein>
<dbReference type="Pfam" id="PF18593">
    <property type="entry name" value="CdiI_2"/>
    <property type="match status" value="1"/>
</dbReference>
<evidence type="ECO:0000259" key="1">
    <source>
        <dbReference type="Pfam" id="PF18593"/>
    </source>
</evidence>
<accession>A0A1H7V2T8</accession>
<proteinExistence type="predicted"/>
<gene>
    <name evidence="2" type="ORF">SAMN05192542_12231</name>
</gene>
<organism evidence="2 3">
    <name type="scientific">Paraburkholderia caballeronis</name>
    <dbReference type="NCBI Taxonomy" id="416943"/>
    <lineage>
        <taxon>Bacteria</taxon>
        <taxon>Pseudomonadati</taxon>
        <taxon>Pseudomonadota</taxon>
        <taxon>Betaproteobacteria</taxon>
        <taxon>Burkholderiales</taxon>
        <taxon>Burkholderiaceae</taxon>
        <taxon>Paraburkholderia</taxon>
    </lineage>
</organism>
<dbReference type="EMBL" id="FOAJ01000022">
    <property type="protein sequence ID" value="SEM03463.1"/>
    <property type="molecule type" value="Genomic_DNA"/>
</dbReference>
<evidence type="ECO:0000313" key="2">
    <source>
        <dbReference type="EMBL" id="SEM03463.1"/>
    </source>
</evidence>
<feature type="domain" description="CdiI immunity protein" evidence="1">
    <location>
        <begin position="3"/>
        <end position="51"/>
    </location>
</feature>
<reference evidence="3" key="1">
    <citation type="submission" date="2016-10" db="EMBL/GenBank/DDBJ databases">
        <authorList>
            <person name="Varghese N."/>
            <person name="Submissions S."/>
        </authorList>
    </citation>
    <scope>NUCLEOTIDE SEQUENCE [LARGE SCALE GENOMIC DNA]</scope>
    <source>
        <strain evidence="3">LMG 26416</strain>
    </source>
</reference>
<evidence type="ECO:0000313" key="3">
    <source>
        <dbReference type="Proteomes" id="UP000199120"/>
    </source>
</evidence>
<dbReference type="AlphaFoldDB" id="A0A1H7V2T8"/>